<comment type="similarity">
    <text evidence="3">Belongs to the aldehyde dehydrogenase family.</text>
</comment>
<feature type="domain" description="Aldehyde dehydrogenase" evidence="4">
    <location>
        <begin position="30"/>
        <end position="480"/>
    </location>
</feature>
<protein>
    <recommendedName>
        <fullName evidence="4">Aldehyde dehydrogenase domain-containing protein</fullName>
    </recommendedName>
</protein>
<dbReference type="Gene3D" id="3.40.309.10">
    <property type="entry name" value="Aldehyde Dehydrogenase, Chain A, domain 2"/>
    <property type="match status" value="1"/>
</dbReference>
<sequence>MMVSQWSYKVIHICSTFTMVQGVVIKDGIIQNVNPATGELIDPPVPVTTPSELSQIIKSANSAQINEWGPMALPARISLLRKAMASVENTSDELRETITKEMGKIPAEAKVEVENAVALQGKWLDLIQEANEDVHLGGGKEGEPESVIVRDPFGVVVVLSPWNFPAGEIPLLALPALAAGNTVIVKPSEVTPLSGALICQAMASALPDGVLQVVQGDGEIGEQLVTSEDVHMVAMTGSSATGKKIVEKCAKKLKRVVLELGGKDPMIVFADADLDKAANDAVSNSLFNAGQVCCSVERVYVEESVKPQFEQKVVELAKSWKVGNPVDDGVKMGPMVSKTQMDIVKDQVTKALDMGAKVLYQSEVPQQGGNFYPVTVLGDLDQDMVIQNNETFGPIVALSTFDGSEAEAVRLANDSEYGLASYVYTNDLQKGGRVARKIRSGQVGVNCYSLLSAHPKCPWVGHKMSGMGSHSGMDGFRSFSGKTAYVDYSSTHVILYGAHKGID</sequence>
<dbReference type="EMBL" id="JABMIG020000057">
    <property type="protein sequence ID" value="KAL3797142.1"/>
    <property type="molecule type" value="Genomic_DNA"/>
</dbReference>
<dbReference type="InterPro" id="IPR029510">
    <property type="entry name" value="Ald_DH_CS_GLU"/>
</dbReference>
<dbReference type="Proteomes" id="UP001516023">
    <property type="component" value="Unassembled WGS sequence"/>
</dbReference>
<dbReference type="GO" id="GO:0016620">
    <property type="term" value="F:oxidoreductase activity, acting on the aldehyde or oxo group of donors, NAD or NADP as acceptor"/>
    <property type="evidence" value="ECO:0007669"/>
    <property type="project" value="UniProtKB-ARBA"/>
</dbReference>
<organism evidence="5 6">
    <name type="scientific">Cyclotella cryptica</name>
    <dbReference type="NCBI Taxonomy" id="29204"/>
    <lineage>
        <taxon>Eukaryota</taxon>
        <taxon>Sar</taxon>
        <taxon>Stramenopiles</taxon>
        <taxon>Ochrophyta</taxon>
        <taxon>Bacillariophyta</taxon>
        <taxon>Coscinodiscophyceae</taxon>
        <taxon>Thalassiosirophycidae</taxon>
        <taxon>Stephanodiscales</taxon>
        <taxon>Stephanodiscaceae</taxon>
        <taxon>Cyclotella</taxon>
    </lineage>
</organism>
<dbReference type="PANTHER" id="PTHR11699">
    <property type="entry name" value="ALDEHYDE DEHYDROGENASE-RELATED"/>
    <property type="match status" value="1"/>
</dbReference>
<dbReference type="InterPro" id="IPR016161">
    <property type="entry name" value="Ald_DH/histidinol_DH"/>
</dbReference>
<name>A0ABD3Q9W9_9STRA</name>
<dbReference type="FunFam" id="3.40.309.10:FF:000009">
    <property type="entry name" value="Aldehyde dehydrogenase A"/>
    <property type="match status" value="1"/>
</dbReference>
<keyword evidence="6" id="KW-1185">Reference proteome</keyword>
<evidence type="ECO:0000313" key="5">
    <source>
        <dbReference type="EMBL" id="KAL3797142.1"/>
    </source>
</evidence>
<evidence type="ECO:0000256" key="2">
    <source>
        <dbReference type="PROSITE-ProRule" id="PRU10007"/>
    </source>
</evidence>
<dbReference type="InterPro" id="IPR016162">
    <property type="entry name" value="Ald_DH_N"/>
</dbReference>
<accession>A0ABD3Q9W9</accession>
<evidence type="ECO:0000313" key="6">
    <source>
        <dbReference type="Proteomes" id="UP001516023"/>
    </source>
</evidence>
<dbReference type="InterPro" id="IPR015590">
    <property type="entry name" value="Aldehyde_DH_dom"/>
</dbReference>
<dbReference type="AlphaFoldDB" id="A0ABD3Q9W9"/>
<evidence type="ECO:0000256" key="3">
    <source>
        <dbReference type="RuleBase" id="RU003345"/>
    </source>
</evidence>
<dbReference type="Gene3D" id="3.40.605.10">
    <property type="entry name" value="Aldehyde Dehydrogenase, Chain A, domain 1"/>
    <property type="match status" value="1"/>
</dbReference>
<dbReference type="PROSITE" id="PS00687">
    <property type="entry name" value="ALDEHYDE_DEHYDR_GLU"/>
    <property type="match status" value="1"/>
</dbReference>
<dbReference type="InterPro" id="IPR016163">
    <property type="entry name" value="Ald_DH_C"/>
</dbReference>
<keyword evidence="1 3" id="KW-0560">Oxidoreductase</keyword>
<reference evidence="5 6" key="1">
    <citation type="journal article" date="2020" name="G3 (Bethesda)">
        <title>Improved Reference Genome for Cyclotella cryptica CCMP332, a Model for Cell Wall Morphogenesis, Salinity Adaptation, and Lipid Production in Diatoms (Bacillariophyta).</title>
        <authorList>
            <person name="Roberts W.R."/>
            <person name="Downey K.M."/>
            <person name="Ruck E.C."/>
            <person name="Traller J.C."/>
            <person name="Alverson A.J."/>
        </authorList>
    </citation>
    <scope>NUCLEOTIDE SEQUENCE [LARGE SCALE GENOMIC DNA]</scope>
    <source>
        <strain evidence="5 6">CCMP332</strain>
    </source>
</reference>
<dbReference type="CDD" id="cd07078">
    <property type="entry name" value="ALDH"/>
    <property type="match status" value="1"/>
</dbReference>
<dbReference type="Pfam" id="PF00171">
    <property type="entry name" value="Aldedh"/>
    <property type="match status" value="1"/>
</dbReference>
<evidence type="ECO:0000256" key="1">
    <source>
        <dbReference type="ARBA" id="ARBA00023002"/>
    </source>
</evidence>
<dbReference type="SUPFAM" id="SSF53720">
    <property type="entry name" value="ALDH-like"/>
    <property type="match status" value="1"/>
</dbReference>
<proteinExistence type="inferred from homology"/>
<evidence type="ECO:0000259" key="4">
    <source>
        <dbReference type="Pfam" id="PF00171"/>
    </source>
</evidence>
<gene>
    <name evidence="5" type="ORF">HJC23_000480</name>
</gene>
<feature type="active site" evidence="2">
    <location>
        <position position="259"/>
    </location>
</feature>
<comment type="caution">
    <text evidence="5">The sequence shown here is derived from an EMBL/GenBank/DDBJ whole genome shotgun (WGS) entry which is preliminary data.</text>
</comment>